<dbReference type="InterPro" id="IPR050469">
    <property type="entry name" value="Diguanylate_Cyclase"/>
</dbReference>
<dbReference type="SUPFAM" id="SSF55073">
    <property type="entry name" value="Nucleotide cyclase"/>
    <property type="match status" value="1"/>
</dbReference>
<dbReference type="InterPro" id="IPR043128">
    <property type="entry name" value="Rev_trsase/Diguanyl_cyclase"/>
</dbReference>
<feature type="compositionally biased region" description="Basic and acidic residues" evidence="3">
    <location>
        <begin position="345"/>
        <end position="357"/>
    </location>
</feature>
<feature type="transmembrane region" description="Helical" evidence="4">
    <location>
        <begin position="93"/>
        <end position="111"/>
    </location>
</feature>
<evidence type="ECO:0000313" key="6">
    <source>
        <dbReference type="EMBL" id="AJE04110.1"/>
    </source>
</evidence>
<keyword evidence="4" id="KW-0812">Transmembrane</keyword>
<protein>
    <recommendedName>
        <fullName evidence="1">diguanylate cyclase</fullName>
        <ecNumber evidence="1">2.7.7.65</ecNumber>
    </recommendedName>
</protein>
<evidence type="ECO:0000256" key="1">
    <source>
        <dbReference type="ARBA" id="ARBA00012528"/>
    </source>
</evidence>
<dbReference type="HOGENOM" id="CLU_054734_1_0_7"/>
<dbReference type="Gene3D" id="3.30.70.270">
    <property type="match status" value="1"/>
</dbReference>
<dbReference type="GO" id="GO:0043709">
    <property type="term" value="P:cell adhesion involved in single-species biofilm formation"/>
    <property type="evidence" value="ECO:0007669"/>
    <property type="project" value="TreeGrafter"/>
</dbReference>
<dbReference type="EC" id="2.7.7.65" evidence="1"/>
<dbReference type="GO" id="GO:1902201">
    <property type="term" value="P:negative regulation of bacterial-type flagellum-dependent cell motility"/>
    <property type="evidence" value="ECO:0007669"/>
    <property type="project" value="TreeGrafter"/>
</dbReference>
<dbReference type="SMART" id="SM00267">
    <property type="entry name" value="GGDEF"/>
    <property type="match status" value="1"/>
</dbReference>
<feature type="transmembrane region" description="Helical" evidence="4">
    <location>
        <begin position="123"/>
        <end position="139"/>
    </location>
</feature>
<dbReference type="NCBIfam" id="TIGR00254">
    <property type="entry name" value="GGDEF"/>
    <property type="match status" value="1"/>
</dbReference>
<name>A0A0B5BHZ5_9BACT</name>
<dbReference type="RefSeq" id="WP_039743819.1">
    <property type="nucleotide sequence ID" value="NZ_CP009788.1"/>
</dbReference>
<evidence type="ECO:0000313" key="7">
    <source>
        <dbReference type="Proteomes" id="UP000057609"/>
    </source>
</evidence>
<accession>A0A0B5BHZ5</accession>
<comment type="catalytic activity">
    <reaction evidence="2">
        <text>2 GTP = 3',3'-c-di-GMP + 2 diphosphate</text>
        <dbReference type="Rhea" id="RHEA:24898"/>
        <dbReference type="ChEBI" id="CHEBI:33019"/>
        <dbReference type="ChEBI" id="CHEBI:37565"/>
        <dbReference type="ChEBI" id="CHEBI:58805"/>
        <dbReference type="EC" id="2.7.7.65"/>
    </reaction>
</comment>
<dbReference type="InterPro" id="IPR000160">
    <property type="entry name" value="GGDEF_dom"/>
</dbReference>
<feature type="transmembrane region" description="Helical" evidence="4">
    <location>
        <begin position="63"/>
        <end position="81"/>
    </location>
</feature>
<dbReference type="PANTHER" id="PTHR45138">
    <property type="entry name" value="REGULATORY COMPONENTS OF SENSORY TRANSDUCTION SYSTEM"/>
    <property type="match status" value="1"/>
</dbReference>
<dbReference type="STRING" id="345632.GPICK_12755"/>
<dbReference type="EMBL" id="CP009788">
    <property type="protein sequence ID" value="AJE04110.1"/>
    <property type="molecule type" value="Genomic_DNA"/>
</dbReference>
<dbReference type="GO" id="GO:0052621">
    <property type="term" value="F:diguanylate cyclase activity"/>
    <property type="evidence" value="ECO:0007669"/>
    <property type="project" value="UniProtKB-EC"/>
</dbReference>
<dbReference type="PANTHER" id="PTHR45138:SF9">
    <property type="entry name" value="DIGUANYLATE CYCLASE DGCM-RELATED"/>
    <property type="match status" value="1"/>
</dbReference>
<feature type="compositionally biased region" description="Polar residues" evidence="3">
    <location>
        <begin position="360"/>
        <end position="373"/>
    </location>
</feature>
<keyword evidence="4" id="KW-0472">Membrane</keyword>
<dbReference type="InterPro" id="IPR029787">
    <property type="entry name" value="Nucleotide_cyclase"/>
</dbReference>
<reference evidence="6 7" key="1">
    <citation type="journal article" date="2015" name="Genome Announc.">
        <title>Complete Genome of Geobacter pickeringii G13T, a Metal-Reducing Isolate from Sedimentary Kaolin Deposits.</title>
        <authorList>
            <person name="Badalamenti J.P."/>
            <person name="Bond D.R."/>
        </authorList>
    </citation>
    <scope>NUCLEOTIDE SEQUENCE [LARGE SCALE GENOMIC DNA]</scope>
    <source>
        <strain evidence="6 7">G13</strain>
    </source>
</reference>
<feature type="transmembrane region" description="Helical" evidence="4">
    <location>
        <begin position="35"/>
        <end position="56"/>
    </location>
</feature>
<feature type="region of interest" description="Disordered" evidence="3">
    <location>
        <begin position="345"/>
        <end position="384"/>
    </location>
</feature>
<feature type="transmembrane region" description="Helical" evidence="4">
    <location>
        <begin position="216"/>
        <end position="231"/>
    </location>
</feature>
<dbReference type="AlphaFoldDB" id="A0A0B5BHZ5"/>
<evidence type="ECO:0000256" key="3">
    <source>
        <dbReference type="SAM" id="MobiDB-lite"/>
    </source>
</evidence>
<gene>
    <name evidence="6" type="ORF">GPICK_12755</name>
</gene>
<evidence type="ECO:0000256" key="2">
    <source>
        <dbReference type="ARBA" id="ARBA00034247"/>
    </source>
</evidence>
<proteinExistence type="predicted"/>
<evidence type="ECO:0000256" key="4">
    <source>
        <dbReference type="SAM" id="Phobius"/>
    </source>
</evidence>
<sequence length="411" mass="44912">MNTLTAKNFTIFVIPIALLTATFCLMPRVTELPPARLELLVHLPYLAVALGMILSVHFHRGRALFVFLLLAASYWSFRGHLTGAPRGIEATVLFQAVTFLVPLNIALFSLMRERGIVTVAGRIRLAFLAGQALFVWWAMEPGHVAIQQFLGRQFTAGSFPAGSPLPQPALPAMALSGIVVAVRASLKQSPIDSAFLGCLAAFSVACNGIAHPYATPVFMTAAAVILSLGVLKDSYNMAFRDELTGLPSRRALNEQLSWLGRRYCVAMVDVDHFKKFNDTYGHDVGDQVLRLVASKLRGVSGGGKAYRYGGEEFTILFPHKEREEVLAHLEELRGTIADYQMRLRGNDRPSSCREGKRQRSNTSRSQGTVSVTVSIGVAESGGDRRRPADVIKAADQALYRAKGRGRNLVSV</sequence>
<feature type="transmembrane region" description="Helical" evidence="4">
    <location>
        <begin position="9"/>
        <end position="29"/>
    </location>
</feature>
<dbReference type="CDD" id="cd01949">
    <property type="entry name" value="GGDEF"/>
    <property type="match status" value="1"/>
</dbReference>
<dbReference type="KEGG" id="gpi:GPICK_12755"/>
<evidence type="ECO:0000259" key="5">
    <source>
        <dbReference type="PROSITE" id="PS50887"/>
    </source>
</evidence>
<keyword evidence="4" id="KW-1133">Transmembrane helix</keyword>
<feature type="domain" description="GGDEF" evidence="5">
    <location>
        <begin position="261"/>
        <end position="411"/>
    </location>
</feature>
<keyword evidence="7" id="KW-1185">Reference proteome</keyword>
<dbReference type="GO" id="GO:0005886">
    <property type="term" value="C:plasma membrane"/>
    <property type="evidence" value="ECO:0007669"/>
    <property type="project" value="TreeGrafter"/>
</dbReference>
<dbReference type="OrthoDB" id="7323245at2"/>
<organism evidence="6 7">
    <name type="scientific">Geobacter pickeringii</name>
    <dbReference type="NCBI Taxonomy" id="345632"/>
    <lineage>
        <taxon>Bacteria</taxon>
        <taxon>Pseudomonadati</taxon>
        <taxon>Thermodesulfobacteriota</taxon>
        <taxon>Desulfuromonadia</taxon>
        <taxon>Geobacterales</taxon>
        <taxon>Geobacteraceae</taxon>
        <taxon>Geobacter</taxon>
    </lineage>
</organism>
<dbReference type="Pfam" id="PF00990">
    <property type="entry name" value="GGDEF"/>
    <property type="match status" value="2"/>
</dbReference>
<dbReference type="Proteomes" id="UP000057609">
    <property type="component" value="Chromosome"/>
</dbReference>
<dbReference type="PROSITE" id="PS50887">
    <property type="entry name" value="GGDEF"/>
    <property type="match status" value="1"/>
</dbReference>